<accession>A0AAV0YT71</accession>
<evidence type="ECO:0000313" key="2">
    <source>
        <dbReference type="EMBL" id="CAI8587565.1"/>
    </source>
</evidence>
<evidence type="ECO:0000313" key="3">
    <source>
        <dbReference type="Proteomes" id="UP001157006"/>
    </source>
</evidence>
<proteinExistence type="predicted"/>
<reference evidence="2 3" key="1">
    <citation type="submission" date="2023-01" db="EMBL/GenBank/DDBJ databases">
        <authorList>
            <person name="Kreplak J."/>
        </authorList>
    </citation>
    <scope>NUCLEOTIDE SEQUENCE [LARGE SCALE GENOMIC DNA]</scope>
</reference>
<feature type="transmembrane region" description="Helical" evidence="1">
    <location>
        <begin position="72"/>
        <end position="94"/>
    </location>
</feature>
<keyword evidence="1" id="KW-0472">Membrane</keyword>
<dbReference type="AlphaFoldDB" id="A0AAV0YT71"/>
<organism evidence="2 3">
    <name type="scientific">Vicia faba</name>
    <name type="common">Broad bean</name>
    <name type="synonym">Faba vulgaris</name>
    <dbReference type="NCBI Taxonomy" id="3906"/>
    <lineage>
        <taxon>Eukaryota</taxon>
        <taxon>Viridiplantae</taxon>
        <taxon>Streptophyta</taxon>
        <taxon>Embryophyta</taxon>
        <taxon>Tracheophyta</taxon>
        <taxon>Spermatophyta</taxon>
        <taxon>Magnoliopsida</taxon>
        <taxon>eudicotyledons</taxon>
        <taxon>Gunneridae</taxon>
        <taxon>Pentapetalae</taxon>
        <taxon>rosids</taxon>
        <taxon>fabids</taxon>
        <taxon>Fabales</taxon>
        <taxon>Fabaceae</taxon>
        <taxon>Papilionoideae</taxon>
        <taxon>50 kb inversion clade</taxon>
        <taxon>NPAAA clade</taxon>
        <taxon>Hologalegina</taxon>
        <taxon>IRL clade</taxon>
        <taxon>Fabeae</taxon>
        <taxon>Vicia</taxon>
    </lineage>
</organism>
<keyword evidence="3" id="KW-1185">Reference proteome</keyword>
<protein>
    <submittedName>
        <fullName evidence="2">Uncharacterized protein</fullName>
    </submittedName>
</protein>
<keyword evidence="1" id="KW-0812">Transmembrane</keyword>
<keyword evidence="1" id="KW-1133">Transmembrane helix</keyword>
<sequence length="127" mass="14346">MRESCRGRRVTGDLVKMEVGRRRRESFGARSFCRIQNLPESGLGFGCKTLVIESVGGLAEADFLNWKSFPDFMNSFLLFLLWSPVSTLIMHGSLDMITGLIVMRMSGYVQGFVANKRAYHGIPSRYN</sequence>
<gene>
    <name evidence="2" type="ORF">VFH_I305840</name>
</gene>
<evidence type="ECO:0000256" key="1">
    <source>
        <dbReference type="SAM" id="Phobius"/>
    </source>
</evidence>
<dbReference type="Proteomes" id="UP001157006">
    <property type="component" value="Chromosome 1L"/>
</dbReference>
<dbReference type="EMBL" id="OX451736">
    <property type="protein sequence ID" value="CAI8587565.1"/>
    <property type="molecule type" value="Genomic_DNA"/>
</dbReference>
<name>A0AAV0YT71_VICFA</name>